<reference evidence="15 16" key="1">
    <citation type="submission" date="2015-03" db="EMBL/GenBank/DDBJ databases">
        <title>Genomics and transcriptomics of the oil-accumulating basidiomycete yeast T. oleaginosus allow insights into substrate utilization and the diverse evolutionary trajectories of mating systems in fungi.</title>
        <authorList>
            <consortium name="DOE Joint Genome Institute"/>
            <person name="Kourist R."/>
            <person name="Kracht O."/>
            <person name="Bracharz F."/>
            <person name="Lipzen A."/>
            <person name="Nolan M."/>
            <person name="Ohm R."/>
            <person name="Grigoriev I."/>
            <person name="Sun S."/>
            <person name="Heitman J."/>
            <person name="Bruck T."/>
            <person name="Nowrousian M."/>
        </authorList>
    </citation>
    <scope>NUCLEOTIDE SEQUENCE [LARGE SCALE GENOMIC DNA]</scope>
    <source>
        <strain evidence="15 16">IBC0246</strain>
    </source>
</reference>
<evidence type="ECO:0000256" key="11">
    <source>
        <dbReference type="PIRSR" id="PIRSR006487-1"/>
    </source>
</evidence>
<dbReference type="GO" id="GO:0004047">
    <property type="term" value="F:aminomethyltransferase activity"/>
    <property type="evidence" value="ECO:0007669"/>
    <property type="project" value="UniProtKB-EC"/>
</dbReference>
<dbReference type="Gene3D" id="3.30.1360.120">
    <property type="entry name" value="Probable tRNA modification gtpase trme, domain 1"/>
    <property type="match status" value="1"/>
</dbReference>
<dbReference type="GO" id="GO:0005739">
    <property type="term" value="C:mitochondrion"/>
    <property type="evidence" value="ECO:0007669"/>
    <property type="project" value="UniProtKB-SubCell"/>
</dbReference>
<sequence length="407" mass="43681">MLSRTATALRVAPRAGRLVLRGLATSAPMYENKRTPLYQLNVDRGAKMVPFAGYDMPLSYGDVGQVAAHNHVRTAAGLFDVSHMVQHIFTGAGAQAFLTSLCPTSLDKIPEHGSSLSVLLNEDGGIIDDLILTKLTADGSKWYTVTNAGRADEDKAHLSAKLDAWNKAHPDQAVTWEILEGWGLVALQGPRAAEALAKLTDADLTALKFGQSVYADVGKDKVRCHIARGGYTGEDGFEISMPPDASVSITEQILAIPDVWPIGLGARDSLRLEAGMCLYGHDLDESVSPIEGALAWLVGKDRRAAADFPGASRILAELKDGPKRRRVGFEVPGAPAREGAKVFDEAGNEIGVITSGIPSPTLGTNIAMGYVKNGQHKKGTPVQIEIRKKLRPATVRPMPFVPPKYYK</sequence>
<name>A0A0J0XCK1_9TREE</name>
<feature type="domain" description="Aminomethyltransferase C-terminal" evidence="14">
    <location>
        <begin position="324"/>
        <end position="401"/>
    </location>
</feature>
<dbReference type="NCBIfam" id="NF001567">
    <property type="entry name" value="PRK00389.1"/>
    <property type="match status" value="1"/>
</dbReference>
<keyword evidence="6 12" id="KW-0808">Transferase</keyword>
<evidence type="ECO:0000256" key="6">
    <source>
        <dbReference type="ARBA" id="ARBA00022679"/>
    </source>
</evidence>
<dbReference type="Gene3D" id="4.10.1250.10">
    <property type="entry name" value="Aminomethyltransferase fragment"/>
    <property type="match status" value="1"/>
</dbReference>
<feature type="domain" description="GCVT N-terminal" evidence="13">
    <location>
        <begin position="37"/>
        <end position="301"/>
    </location>
</feature>
<dbReference type="Pfam" id="PF01571">
    <property type="entry name" value="GCV_T"/>
    <property type="match status" value="1"/>
</dbReference>
<dbReference type="FunFam" id="4.10.1250.10:FF:000002">
    <property type="entry name" value="Aminomethyltransferase"/>
    <property type="match status" value="1"/>
</dbReference>
<dbReference type="Pfam" id="PF08669">
    <property type="entry name" value="GCV_T_C"/>
    <property type="match status" value="1"/>
</dbReference>
<comment type="subcellular location">
    <subcellularLocation>
        <location evidence="1 12">Mitochondrion</location>
    </subcellularLocation>
</comment>
<dbReference type="GO" id="GO:0032259">
    <property type="term" value="P:methylation"/>
    <property type="evidence" value="ECO:0007669"/>
    <property type="project" value="UniProtKB-KW"/>
</dbReference>
<evidence type="ECO:0000256" key="12">
    <source>
        <dbReference type="RuleBase" id="RU003981"/>
    </source>
</evidence>
<evidence type="ECO:0000256" key="9">
    <source>
        <dbReference type="ARBA" id="ARBA00031395"/>
    </source>
</evidence>
<dbReference type="InterPro" id="IPR013977">
    <property type="entry name" value="GcvT_C"/>
</dbReference>
<feature type="binding site" evidence="11">
    <location>
        <position position="238"/>
    </location>
    <ligand>
        <name>substrate</name>
    </ligand>
</feature>
<evidence type="ECO:0000256" key="2">
    <source>
        <dbReference type="ARBA" id="ARBA00008609"/>
    </source>
</evidence>
<organism evidence="15 16">
    <name type="scientific">Cutaneotrichosporon oleaginosum</name>
    <dbReference type="NCBI Taxonomy" id="879819"/>
    <lineage>
        <taxon>Eukaryota</taxon>
        <taxon>Fungi</taxon>
        <taxon>Dikarya</taxon>
        <taxon>Basidiomycota</taxon>
        <taxon>Agaricomycotina</taxon>
        <taxon>Tremellomycetes</taxon>
        <taxon>Trichosporonales</taxon>
        <taxon>Trichosporonaceae</taxon>
        <taxon>Cutaneotrichosporon</taxon>
    </lineage>
</organism>
<dbReference type="InterPro" id="IPR006222">
    <property type="entry name" value="GCVT_N"/>
</dbReference>
<dbReference type="STRING" id="879819.A0A0J0XCK1"/>
<dbReference type="PANTHER" id="PTHR43757">
    <property type="entry name" value="AMINOMETHYLTRANSFERASE"/>
    <property type="match status" value="1"/>
</dbReference>
<dbReference type="FunFam" id="2.40.30.110:FF:000002">
    <property type="entry name" value="Aminomethyltransferase"/>
    <property type="match status" value="1"/>
</dbReference>
<keyword evidence="8 12" id="KW-0496">Mitochondrion</keyword>
<dbReference type="GO" id="GO:0005960">
    <property type="term" value="C:glycine cleavage complex"/>
    <property type="evidence" value="ECO:0007669"/>
    <property type="project" value="InterPro"/>
</dbReference>
<dbReference type="Gene3D" id="2.40.30.110">
    <property type="entry name" value="Aminomethyltransferase beta-barrel domains"/>
    <property type="match status" value="1"/>
</dbReference>
<evidence type="ECO:0000256" key="5">
    <source>
        <dbReference type="ARBA" id="ARBA00022576"/>
    </source>
</evidence>
<proteinExistence type="inferred from homology"/>
<evidence type="ECO:0000313" key="15">
    <source>
        <dbReference type="EMBL" id="KLT38808.1"/>
    </source>
</evidence>
<dbReference type="EC" id="2.1.2.10" evidence="4 12"/>
<keyword evidence="16" id="KW-1185">Reference proteome</keyword>
<evidence type="ECO:0000256" key="1">
    <source>
        <dbReference type="ARBA" id="ARBA00004173"/>
    </source>
</evidence>
<keyword evidence="7 12" id="KW-0809">Transit peptide</keyword>
<dbReference type="InterPro" id="IPR028896">
    <property type="entry name" value="GcvT/YgfZ/DmdA"/>
</dbReference>
<dbReference type="PIRSF" id="PIRSF006487">
    <property type="entry name" value="GcvT"/>
    <property type="match status" value="1"/>
</dbReference>
<evidence type="ECO:0000313" key="16">
    <source>
        <dbReference type="Proteomes" id="UP000053611"/>
    </source>
</evidence>
<dbReference type="InterPro" id="IPR027266">
    <property type="entry name" value="TrmE/GcvT-like"/>
</dbReference>
<accession>A0A0J0XCK1</accession>
<dbReference type="GO" id="GO:0008168">
    <property type="term" value="F:methyltransferase activity"/>
    <property type="evidence" value="ECO:0007669"/>
    <property type="project" value="UniProtKB-KW"/>
</dbReference>
<dbReference type="GO" id="GO:0006546">
    <property type="term" value="P:glycine catabolic process"/>
    <property type="evidence" value="ECO:0007669"/>
    <property type="project" value="InterPro"/>
</dbReference>
<dbReference type="GO" id="GO:0008483">
    <property type="term" value="F:transaminase activity"/>
    <property type="evidence" value="ECO:0007669"/>
    <property type="project" value="UniProtKB-KW"/>
</dbReference>
<keyword evidence="15" id="KW-0489">Methyltransferase</keyword>
<evidence type="ECO:0000256" key="8">
    <source>
        <dbReference type="ARBA" id="ARBA00023128"/>
    </source>
</evidence>
<evidence type="ECO:0000256" key="3">
    <source>
        <dbReference type="ARBA" id="ARBA00011690"/>
    </source>
</evidence>
<dbReference type="InterPro" id="IPR029043">
    <property type="entry name" value="GcvT/YgfZ_C"/>
</dbReference>
<comment type="catalytic activity">
    <reaction evidence="10 12">
        <text>N(6)-[(R)-S(8)-aminomethyldihydrolipoyl]-L-lysyl-[protein] + (6S)-5,6,7,8-tetrahydrofolate = N(6)-[(R)-dihydrolipoyl]-L-lysyl-[protein] + (6R)-5,10-methylene-5,6,7,8-tetrahydrofolate + NH4(+)</text>
        <dbReference type="Rhea" id="RHEA:16945"/>
        <dbReference type="Rhea" id="RHEA-COMP:10475"/>
        <dbReference type="Rhea" id="RHEA-COMP:10492"/>
        <dbReference type="ChEBI" id="CHEBI:15636"/>
        <dbReference type="ChEBI" id="CHEBI:28938"/>
        <dbReference type="ChEBI" id="CHEBI:57453"/>
        <dbReference type="ChEBI" id="CHEBI:83100"/>
        <dbReference type="ChEBI" id="CHEBI:83143"/>
        <dbReference type="EC" id="2.1.2.10"/>
    </reaction>
</comment>
<protein>
    <recommendedName>
        <fullName evidence="4 12">Aminomethyltransferase</fullName>
        <ecNumber evidence="4 12">2.1.2.10</ecNumber>
    </recommendedName>
    <alternativeName>
        <fullName evidence="9 12">Glycine cleavage system T protein</fullName>
    </alternativeName>
</protein>
<evidence type="ECO:0000259" key="14">
    <source>
        <dbReference type="Pfam" id="PF08669"/>
    </source>
</evidence>
<dbReference type="AlphaFoldDB" id="A0A0J0XCK1"/>
<dbReference type="NCBIfam" id="TIGR00528">
    <property type="entry name" value="gcvT"/>
    <property type="match status" value="1"/>
</dbReference>
<comment type="similarity">
    <text evidence="2 12">Belongs to the GcvT family.</text>
</comment>
<dbReference type="EMBL" id="KQ087282">
    <property type="protein sequence ID" value="KLT38808.1"/>
    <property type="molecule type" value="Genomic_DNA"/>
</dbReference>
<evidence type="ECO:0000259" key="13">
    <source>
        <dbReference type="Pfam" id="PF01571"/>
    </source>
</evidence>
<gene>
    <name evidence="15" type="ORF">CC85DRAFT_289179</name>
</gene>
<comment type="function">
    <text evidence="12">The glycine cleavage system catalyzes the degradation of glycine.</text>
</comment>
<dbReference type="FunFam" id="3.30.70.1400:FF:000001">
    <property type="entry name" value="Aminomethyltransferase"/>
    <property type="match status" value="1"/>
</dbReference>
<dbReference type="SUPFAM" id="SSF101790">
    <property type="entry name" value="Aminomethyltransferase beta-barrel domain"/>
    <property type="match status" value="1"/>
</dbReference>
<dbReference type="RefSeq" id="XP_018275299.1">
    <property type="nucleotide sequence ID" value="XM_018424531.1"/>
</dbReference>
<keyword evidence="5 12" id="KW-0032">Aminotransferase</keyword>
<evidence type="ECO:0000256" key="7">
    <source>
        <dbReference type="ARBA" id="ARBA00022946"/>
    </source>
</evidence>
<dbReference type="SUPFAM" id="SSF103025">
    <property type="entry name" value="Folate-binding domain"/>
    <property type="match status" value="1"/>
</dbReference>
<dbReference type="OrthoDB" id="10263536at2759"/>
<dbReference type="Gene3D" id="3.30.70.1400">
    <property type="entry name" value="Aminomethyltransferase beta-barrel domains"/>
    <property type="match status" value="1"/>
</dbReference>
<comment type="subunit">
    <text evidence="3 12">The glycine cleavage system is composed of four proteins: P, T, L and H.</text>
</comment>
<dbReference type="InterPro" id="IPR006223">
    <property type="entry name" value="GcvT"/>
</dbReference>
<evidence type="ECO:0000256" key="10">
    <source>
        <dbReference type="ARBA" id="ARBA00047665"/>
    </source>
</evidence>
<dbReference type="PANTHER" id="PTHR43757:SF2">
    <property type="entry name" value="AMINOMETHYLTRANSFERASE, MITOCHONDRIAL"/>
    <property type="match status" value="1"/>
</dbReference>
<evidence type="ECO:0000256" key="4">
    <source>
        <dbReference type="ARBA" id="ARBA00012616"/>
    </source>
</evidence>
<dbReference type="GeneID" id="28985134"/>
<dbReference type="Proteomes" id="UP000053611">
    <property type="component" value="Unassembled WGS sequence"/>
</dbReference>